<dbReference type="PANTHER" id="PTHR30008:SF0">
    <property type="entry name" value="EXODEOXYRIBONUCLEASE 7 LARGE SUBUNIT"/>
    <property type="match status" value="1"/>
</dbReference>
<dbReference type="PANTHER" id="PTHR30008">
    <property type="entry name" value="EXODEOXYRIBONUCLEASE 7 LARGE SUBUNIT"/>
    <property type="match status" value="1"/>
</dbReference>
<dbReference type="AlphaFoldDB" id="A0A497XAS9"/>
<dbReference type="GO" id="GO:0003676">
    <property type="term" value="F:nucleic acid binding"/>
    <property type="evidence" value="ECO:0007669"/>
    <property type="project" value="InterPro"/>
</dbReference>
<dbReference type="Proteomes" id="UP000268908">
    <property type="component" value="Unassembled WGS sequence"/>
</dbReference>
<dbReference type="GO" id="GO:0009318">
    <property type="term" value="C:exodeoxyribonuclease VII complex"/>
    <property type="evidence" value="ECO:0007669"/>
    <property type="project" value="UniProtKB-UniRule"/>
</dbReference>
<comment type="subcellular location">
    <subcellularLocation>
        <location evidence="5 6">Cytoplasm</location>
    </subcellularLocation>
</comment>
<keyword evidence="2 5" id="KW-0540">Nuclease</keyword>
<comment type="function">
    <text evidence="5">Bidirectionally degrades single-stranded DNA into large acid-insoluble oligonucleotides, which are then degraded further into small acid-soluble oligonucleotides.</text>
</comment>
<dbReference type="RefSeq" id="WP_121243141.1">
    <property type="nucleotide sequence ID" value="NZ_BHVV01000008.1"/>
</dbReference>
<comment type="similarity">
    <text evidence="5 6">Belongs to the XseA family.</text>
</comment>
<dbReference type="OrthoDB" id="9802795at2"/>
<evidence type="ECO:0000256" key="4">
    <source>
        <dbReference type="ARBA" id="ARBA00022839"/>
    </source>
</evidence>
<accession>A0A497XAS9</accession>
<proteinExistence type="inferred from homology"/>
<comment type="catalytic activity">
    <reaction evidence="5 6">
        <text>Exonucleolytic cleavage in either 5'- to 3'- or 3'- to 5'-direction to yield nucleoside 5'-phosphates.</text>
        <dbReference type="EC" id="3.1.11.6"/>
    </reaction>
</comment>
<feature type="domain" description="Exonuclease VII large subunit C-terminal" evidence="7">
    <location>
        <begin position="122"/>
        <end position="430"/>
    </location>
</feature>
<dbReference type="GO" id="GO:0005737">
    <property type="term" value="C:cytoplasm"/>
    <property type="evidence" value="ECO:0007669"/>
    <property type="project" value="UniProtKB-SubCell"/>
</dbReference>
<name>A0A497XAS9_9PROT</name>
<evidence type="ECO:0000313" key="9">
    <source>
        <dbReference type="EMBL" id="RLJ62837.1"/>
    </source>
</evidence>
<evidence type="ECO:0000259" key="7">
    <source>
        <dbReference type="Pfam" id="PF02601"/>
    </source>
</evidence>
<protein>
    <recommendedName>
        <fullName evidence="5">Exodeoxyribonuclease 7 large subunit</fullName>
        <ecNumber evidence="5">3.1.11.6</ecNumber>
    </recommendedName>
    <alternativeName>
        <fullName evidence="5">Exodeoxyribonuclease VII large subunit</fullName>
        <shortName evidence="5">Exonuclease VII large subunit</shortName>
    </alternativeName>
</protein>
<organism evidence="9 10">
    <name type="scientific">Sulfurisoma sediminicola</name>
    <dbReference type="NCBI Taxonomy" id="1381557"/>
    <lineage>
        <taxon>Bacteria</taxon>
        <taxon>Pseudomonadati</taxon>
        <taxon>Pseudomonadota</taxon>
        <taxon>Betaproteobacteria</taxon>
        <taxon>Nitrosomonadales</taxon>
        <taxon>Sterolibacteriaceae</taxon>
        <taxon>Sulfurisoma</taxon>
    </lineage>
</organism>
<comment type="caution">
    <text evidence="9">The sequence shown here is derived from an EMBL/GenBank/DDBJ whole genome shotgun (WGS) entry which is preliminary data.</text>
</comment>
<evidence type="ECO:0000256" key="2">
    <source>
        <dbReference type="ARBA" id="ARBA00022722"/>
    </source>
</evidence>
<dbReference type="Pfam" id="PF13742">
    <property type="entry name" value="tRNA_anti_2"/>
    <property type="match status" value="1"/>
</dbReference>
<evidence type="ECO:0000256" key="5">
    <source>
        <dbReference type="HAMAP-Rule" id="MF_00378"/>
    </source>
</evidence>
<sequence>MPSEVITVSELNRRVRASIERALPLSWIAGEVSNLTRAASGHVYFTLKDANAQVRCVMFRSRAQLVPWRLENGQQVEASALASLYEPRGDFQLNVEALRRAGLGNLYEAFLRLRDKLASEGLFDDDRKRELPRYPRRIGIVTSTQAAALRDVVAAFARRAPHVELIVYPTLVQGTEAPAAIVAALEAATRRRECELLLVVRGGGSLEDLWAFNDEAVARAIAVSPAPTISGVGHETDTTIADYVADRRAATPTAAAELASAGWFAAAGELAALASALSDTMEDRIEALMQRLDLIRHRLVHPAQRLATLGQRLDHLAARLSAAGRTGSHRRSSRLQGLQLRLRPPPLAEQRRRLEHLGNRLGRAFAAAHALRSTQLARLNSALAALNPQATLARGFAIVRDEAGAIVRDAARLAPAAGIRLQFETGSAAAIVTKTFPD</sequence>
<dbReference type="InterPro" id="IPR025824">
    <property type="entry name" value="OB-fold_nuc-bd_dom"/>
</dbReference>
<keyword evidence="4 5" id="KW-0269">Exonuclease</keyword>
<feature type="domain" description="OB-fold nucleic acid binding" evidence="8">
    <location>
        <begin position="6"/>
        <end position="98"/>
    </location>
</feature>
<dbReference type="EC" id="3.1.11.6" evidence="5"/>
<dbReference type="Pfam" id="PF02601">
    <property type="entry name" value="Exonuc_VII_L"/>
    <property type="match status" value="1"/>
</dbReference>
<gene>
    <name evidence="5" type="primary">xseA</name>
    <name evidence="9" type="ORF">DFR35_2655</name>
</gene>
<keyword evidence="1 5" id="KW-0963">Cytoplasm</keyword>
<dbReference type="EMBL" id="RCCI01000007">
    <property type="protein sequence ID" value="RLJ62837.1"/>
    <property type="molecule type" value="Genomic_DNA"/>
</dbReference>
<comment type="subunit">
    <text evidence="5">Heterooligomer composed of large and small subunits.</text>
</comment>
<evidence type="ECO:0000256" key="1">
    <source>
        <dbReference type="ARBA" id="ARBA00022490"/>
    </source>
</evidence>
<evidence type="ECO:0000313" key="10">
    <source>
        <dbReference type="Proteomes" id="UP000268908"/>
    </source>
</evidence>
<evidence type="ECO:0000256" key="3">
    <source>
        <dbReference type="ARBA" id="ARBA00022801"/>
    </source>
</evidence>
<dbReference type="CDD" id="cd04489">
    <property type="entry name" value="ExoVII_LU_OBF"/>
    <property type="match status" value="1"/>
</dbReference>
<keyword evidence="3 5" id="KW-0378">Hydrolase</keyword>
<keyword evidence="10" id="KW-1185">Reference proteome</keyword>
<reference evidence="9 10" key="1">
    <citation type="submission" date="2018-10" db="EMBL/GenBank/DDBJ databases">
        <title>Genomic Encyclopedia of Type Strains, Phase IV (KMG-IV): sequencing the most valuable type-strain genomes for metagenomic binning, comparative biology and taxonomic classification.</title>
        <authorList>
            <person name="Goeker M."/>
        </authorList>
    </citation>
    <scope>NUCLEOTIDE SEQUENCE [LARGE SCALE GENOMIC DNA]</scope>
    <source>
        <strain evidence="9 10">DSM 26916</strain>
    </source>
</reference>
<dbReference type="InterPro" id="IPR003753">
    <property type="entry name" value="Exonuc_VII_L"/>
</dbReference>
<dbReference type="InterPro" id="IPR020579">
    <property type="entry name" value="Exonuc_VII_lsu_C"/>
</dbReference>
<evidence type="ECO:0000256" key="6">
    <source>
        <dbReference type="RuleBase" id="RU004355"/>
    </source>
</evidence>
<dbReference type="NCBIfam" id="TIGR00237">
    <property type="entry name" value="xseA"/>
    <property type="match status" value="1"/>
</dbReference>
<dbReference type="GO" id="GO:0006308">
    <property type="term" value="P:DNA catabolic process"/>
    <property type="evidence" value="ECO:0007669"/>
    <property type="project" value="UniProtKB-UniRule"/>
</dbReference>
<dbReference type="GO" id="GO:0008855">
    <property type="term" value="F:exodeoxyribonuclease VII activity"/>
    <property type="evidence" value="ECO:0007669"/>
    <property type="project" value="UniProtKB-UniRule"/>
</dbReference>
<evidence type="ECO:0000259" key="8">
    <source>
        <dbReference type="Pfam" id="PF13742"/>
    </source>
</evidence>
<dbReference type="HAMAP" id="MF_00378">
    <property type="entry name" value="Exonuc_7_L"/>
    <property type="match status" value="1"/>
</dbReference>